<evidence type="ECO:0000256" key="2">
    <source>
        <dbReference type="SAM" id="MobiDB-lite"/>
    </source>
</evidence>
<comment type="caution">
    <text evidence="4">The sequence shown here is derived from an EMBL/GenBank/DDBJ whole genome shotgun (WGS) entry which is preliminary data.</text>
</comment>
<feature type="compositionally biased region" description="Low complexity" evidence="2">
    <location>
        <begin position="458"/>
        <end position="467"/>
    </location>
</feature>
<dbReference type="PROSITE" id="PS50005">
    <property type="entry name" value="TPR"/>
    <property type="match status" value="1"/>
</dbReference>
<dbReference type="SMART" id="SM00028">
    <property type="entry name" value="TPR"/>
    <property type="match status" value="4"/>
</dbReference>
<dbReference type="InterPro" id="IPR019734">
    <property type="entry name" value="TPR_rpt"/>
</dbReference>
<feature type="repeat" description="TPR" evidence="1">
    <location>
        <begin position="248"/>
        <end position="281"/>
    </location>
</feature>
<dbReference type="SUPFAM" id="SSF48452">
    <property type="entry name" value="TPR-like"/>
    <property type="match status" value="2"/>
</dbReference>
<feature type="signal peptide" evidence="3">
    <location>
        <begin position="1"/>
        <end position="24"/>
    </location>
</feature>
<feature type="chain" id="PRO_5037645421" description="Tetratricopeptide repeat protein" evidence="3">
    <location>
        <begin position="25"/>
        <end position="1206"/>
    </location>
</feature>
<dbReference type="PROSITE" id="PS51257">
    <property type="entry name" value="PROKAR_LIPOPROTEIN"/>
    <property type="match status" value="1"/>
</dbReference>
<dbReference type="EMBL" id="JABZSJ010000026">
    <property type="protein sequence ID" value="MBF1384368.1"/>
    <property type="molecule type" value="Genomic_DNA"/>
</dbReference>
<dbReference type="Gene3D" id="1.25.40.10">
    <property type="entry name" value="Tetratricopeptide repeat domain"/>
    <property type="match status" value="3"/>
</dbReference>
<proteinExistence type="predicted"/>
<feature type="region of interest" description="Disordered" evidence="2">
    <location>
        <begin position="935"/>
        <end position="967"/>
    </location>
</feature>
<feature type="compositionally biased region" description="Basic and acidic residues" evidence="2">
    <location>
        <begin position="1077"/>
        <end position="1087"/>
    </location>
</feature>
<gene>
    <name evidence="4" type="ORF">HXN26_05885</name>
</gene>
<feature type="compositionally biased region" description="Polar residues" evidence="2">
    <location>
        <begin position="1088"/>
        <end position="1099"/>
    </location>
</feature>
<organism evidence="4 5">
    <name type="scientific">Prevotella aurantiaca</name>
    <dbReference type="NCBI Taxonomy" id="596085"/>
    <lineage>
        <taxon>Bacteria</taxon>
        <taxon>Pseudomonadati</taxon>
        <taxon>Bacteroidota</taxon>
        <taxon>Bacteroidia</taxon>
        <taxon>Bacteroidales</taxon>
        <taxon>Prevotellaceae</taxon>
        <taxon>Prevotella</taxon>
    </lineage>
</organism>
<evidence type="ECO:0008006" key="6">
    <source>
        <dbReference type="Google" id="ProtNLM"/>
    </source>
</evidence>
<sequence length="1206" mass="139917">MKLRYTKYIYVAFVAILAVFIASCSTKNNTSQSRWWHAFNAKYNTYYNGAEAYIDASLEKENGNKDNFTEMIPLYTVGNKSSKELGSSNFERAIEKAEKAIARHSIKKKPEWNKSRRKTEKDIEWLSRREYNPYLWKAWMLMGRSQFHKGSFEEAATTFAYMSRLYRTQPAIYGKARAWLAKSYIEAGWLYDAEDVIRNMQRDSIDWRAVREWDNTLADYYIHTGELEKAVPYLRKVIKYEMRRKQKAREWYLMGQIQAALGNKDAAYNAFQHVIRSNPPYELEFNARIAATEVMAAGQAKQMVSRLKRMVVSDKNKEYLDQVYYAMGNIYLTNKDTTNAISAYEQGNKKSTRNGIEKGVLLLRLGDLYWAKEKFSDARRCYNEALGLLDKDRKDYELLSERTKVLDELTPHIEAVHLQDSLQYLAKCSETERLAAIDRVISELKKKEKEERNRLAEQEAAQQLSQNGGINADNDNELQRPNRPNRQQQDATWYFYNPMAVQQGKTTFQQLWGKRENIDNWQRVNKTVVGSSNNNLELTDAQRDSIAKEEAKLDSITNKKDSAQNDPHQRAYYLAQIPFTPEQLAESNKILQVGLHHSGVIFKDRLDNLRLAEKTLRRVSDNYPDYEQMDDVYYHLYLLYMRKNESVLANSYIDKLKTHYPKSQWTVLLTDPYFKENAKFGEHIEDSLYASTYEAFKNNRFGEVAANKRISDDRFPMGSNRDKFLFIGGLSKLNQGDINGCLDDMKVVVEKYPQSRISEMAGMIVNGVKTGKKIHNSKFDLGDVWNYRTNVLNDSDSIKQVRFSPNRDIDFKFIIVYHPDSLSENKLLFEMARFNFTSFYVRNFEIDIEDIEGLHQMKLSGFRSFDEAFQYARQLFNNKNITAQLSKNTKAIIISDKNLKLIGTAFSYKDYENFYAKNFAPLQVTTRYLLSEPAEVATPREKERDLQEEIERRNPTETDLNAREQSLEPVDKGMTIPLEEEEKSSEKKVLNPTDVVIPVEDSEKKKDSKTPIDNTGMVIPTEETEKKKEPKNTIESTEMEIPTEDTEKKKDSKNSIENTEMVIPVEKAVPQKSQPKPIEHKKEEKPANKSNQKVSTIDNNVMVIPMDSETALPKNTTGNSTNKPATTNAKENQKPSDKQKQQPVQNNQKAQNPVEKKEQTKKKNLDGPEIYFEDDAKPAEKKKKNPQKQQPLDYDFDDEYYDLGGF</sequence>
<feature type="compositionally biased region" description="Basic and acidic residues" evidence="2">
    <location>
        <begin position="1045"/>
        <end position="1054"/>
    </location>
</feature>
<dbReference type="AlphaFoldDB" id="A0A930MZM2"/>
<protein>
    <recommendedName>
        <fullName evidence="6">Tetratricopeptide repeat protein</fullName>
    </recommendedName>
</protein>
<feature type="region of interest" description="Disordered" evidence="2">
    <location>
        <begin position="452"/>
        <end position="486"/>
    </location>
</feature>
<name>A0A930MZM2_9BACT</name>
<evidence type="ECO:0000256" key="3">
    <source>
        <dbReference type="SAM" id="SignalP"/>
    </source>
</evidence>
<dbReference type="RefSeq" id="WP_273159543.1">
    <property type="nucleotide sequence ID" value="NZ_JABZSJ010000026.1"/>
</dbReference>
<accession>A0A930MZM2</accession>
<feature type="compositionally biased region" description="Low complexity" evidence="2">
    <location>
        <begin position="1141"/>
        <end position="1153"/>
    </location>
</feature>
<dbReference type="Pfam" id="PF13181">
    <property type="entry name" value="TPR_8"/>
    <property type="match status" value="3"/>
</dbReference>
<dbReference type="InterPro" id="IPR011990">
    <property type="entry name" value="TPR-like_helical_dom_sf"/>
</dbReference>
<feature type="compositionally biased region" description="Basic and acidic residues" evidence="2">
    <location>
        <begin position="938"/>
        <end position="967"/>
    </location>
</feature>
<feature type="compositionally biased region" description="Basic and acidic residues" evidence="2">
    <location>
        <begin position="1131"/>
        <end position="1140"/>
    </location>
</feature>
<feature type="region of interest" description="Disordered" evidence="2">
    <location>
        <begin position="1001"/>
        <end position="1206"/>
    </location>
</feature>
<evidence type="ECO:0000256" key="1">
    <source>
        <dbReference type="PROSITE-ProRule" id="PRU00339"/>
    </source>
</evidence>
<evidence type="ECO:0000313" key="4">
    <source>
        <dbReference type="EMBL" id="MBF1384368.1"/>
    </source>
</evidence>
<evidence type="ECO:0000313" key="5">
    <source>
        <dbReference type="Proteomes" id="UP000771736"/>
    </source>
</evidence>
<feature type="compositionally biased region" description="Basic and acidic residues" evidence="2">
    <location>
        <begin position="1023"/>
        <end position="1032"/>
    </location>
</feature>
<keyword evidence="1" id="KW-0802">TPR repeat</keyword>
<feature type="compositionally biased region" description="Basic and acidic residues" evidence="2">
    <location>
        <begin position="1154"/>
        <end position="1166"/>
    </location>
</feature>
<feature type="compositionally biased region" description="Acidic residues" evidence="2">
    <location>
        <begin position="1194"/>
        <end position="1206"/>
    </location>
</feature>
<reference evidence="4" key="1">
    <citation type="submission" date="2020-04" db="EMBL/GenBank/DDBJ databases">
        <title>Deep metagenomics examines the oral microbiome during advanced dental caries in children, revealing novel taxa and co-occurrences with host molecules.</title>
        <authorList>
            <person name="Baker J.L."/>
            <person name="Morton J.T."/>
            <person name="Dinis M."/>
            <person name="Alvarez R."/>
            <person name="Tran N.C."/>
            <person name="Knight R."/>
            <person name="Edlund A."/>
        </authorList>
    </citation>
    <scope>NUCLEOTIDE SEQUENCE</scope>
    <source>
        <strain evidence="4">JCVI_44_bin.5</strain>
    </source>
</reference>
<dbReference type="Proteomes" id="UP000771736">
    <property type="component" value="Unassembled WGS sequence"/>
</dbReference>
<keyword evidence="3" id="KW-0732">Signal</keyword>
<feature type="compositionally biased region" description="Basic and acidic residues" evidence="2">
    <location>
        <begin position="1001"/>
        <end position="1010"/>
    </location>
</feature>
<feature type="compositionally biased region" description="Polar residues" evidence="2">
    <location>
        <begin position="1113"/>
        <end position="1130"/>
    </location>
</feature>